<organism evidence="1 2">
    <name type="scientific">Brevundimonas pondensis</name>
    <dbReference type="NCBI Taxonomy" id="2774189"/>
    <lineage>
        <taxon>Bacteria</taxon>
        <taxon>Pseudomonadati</taxon>
        <taxon>Pseudomonadota</taxon>
        <taxon>Alphaproteobacteria</taxon>
        <taxon>Caulobacterales</taxon>
        <taxon>Caulobacteraceae</taxon>
        <taxon>Brevundimonas</taxon>
    </lineage>
</organism>
<evidence type="ECO:0000313" key="2">
    <source>
        <dbReference type="Proteomes" id="UP000663942"/>
    </source>
</evidence>
<sequence>MAKLVSITVEVDRAVQAYLGDDLQAVTAGFELWGDFCSEMGLTPKPVEVGEGYVEVTYLGLSTRPGASPDTIKLVTGL</sequence>
<dbReference type="EMBL" id="CP062006">
    <property type="protein sequence ID" value="QTC88420.1"/>
    <property type="molecule type" value="Genomic_DNA"/>
</dbReference>
<dbReference type="Proteomes" id="UP000663942">
    <property type="component" value="Chromosome"/>
</dbReference>
<evidence type="ECO:0000313" key="1">
    <source>
        <dbReference type="EMBL" id="QTC88420.1"/>
    </source>
</evidence>
<keyword evidence="2" id="KW-1185">Reference proteome</keyword>
<gene>
    <name evidence="1" type="ORF">IFE19_03235</name>
</gene>
<accession>A0ABX7SNG6</accession>
<dbReference type="RefSeq" id="WP_207825623.1">
    <property type="nucleotide sequence ID" value="NZ_CP062006.1"/>
</dbReference>
<protein>
    <submittedName>
        <fullName evidence="1">Uncharacterized protein</fullName>
    </submittedName>
</protein>
<reference evidence="1 2" key="1">
    <citation type="submission" date="2020-09" db="EMBL/GenBank/DDBJ databases">
        <title>Brevundimonas sp. LVF1 isolated from an oligotrophic pond in Goettingen, Germany.</title>
        <authorList>
            <person name="Friedrich I."/>
            <person name="Klassen A."/>
            <person name="Neubauer H."/>
            <person name="Schneider D."/>
            <person name="Hertel R."/>
            <person name="Daniel R."/>
        </authorList>
    </citation>
    <scope>NUCLEOTIDE SEQUENCE [LARGE SCALE GENOMIC DNA]</scope>
    <source>
        <strain evidence="1 2">LVF1</strain>
    </source>
</reference>
<proteinExistence type="predicted"/>
<name>A0ABX7SNG6_9CAUL</name>